<accession>A0AA39NEY8</accession>
<dbReference type="SUPFAM" id="SSF54106">
    <property type="entry name" value="LysM domain"/>
    <property type="match status" value="1"/>
</dbReference>
<feature type="chain" id="PRO_5041267823" description="LysM domain-containing protein" evidence="1">
    <location>
        <begin position="18"/>
        <end position="69"/>
    </location>
</feature>
<organism evidence="3 4">
    <name type="scientific">Armillaria tabescens</name>
    <name type="common">Ringless honey mushroom</name>
    <name type="synonym">Agaricus tabescens</name>
    <dbReference type="NCBI Taxonomy" id="1929756"/>
    <lineage>
        <taxon>Eukaryota</taxon>
        <taxon>Fungi</taxon>
        <taxon>Dikarya</taxon>
        <taxon>Basidiomycota</taxon>
        <taxon>Agaricomycotina</taxon>
        <taxon>Agaricomycetes</taxon>
        <taxon>Agaricomycetidae</taxon>
        <taxon>Agaricales</taxon>
        <taxon>Marasmiineae</taxon>
        <taxon>Physalacriaceae</taxon>
        <taxon>Desarmillaria</taxon>
    </lineage>
</organism>
<dbReference type="InterPro" id="IPR018392">
    <property type="entry name" value="LysM"/>
</dbReference>
<dbReference type="Gene3D" id="3.10.350.10">
    <property type="entry name" value="LysM domain"/>
    <property type="match status" value="1"/>
</dbReference>
<dbReference type="AlphaFoldDB" id="A0AA39NEY8"/>
<dbReference type="CDD" id="cd00118">
    <property type="entry name" value="LysM"/>
    <property type="match status" value="1"/>
</dbReference>
<dbReference type="InterPro" id="IPR036779">
    <property type="entry name" value="LysM_dom_sf"/>
</dbReference>
<evidence type="ECO:0000259" key="2">
    <source>
        <dbReference type="PROSITE" id="PS51782"/>
    </source>
</evidence>
<dbReference type="GeneID" id="85364169"/>
<evidence type="ECO:0000313" key="3">
    <source>
        <dbReference type="EMBL" id="KAK0464402.1"/>
    </source>
</evidence>
<keyword evidence="4" id="KW-1185">Reference proteome</keyword>
<dbReference type="Proteomes" id="UP001175211">
    <property type="component" value="Unassembled WGS sequence"/>
</dbReference>
<comment type="caution">
    <text evidence="3">The sequence shown here is derived from an EMBL/GenBank/DDBJ whole genome shotgun (WGS) entry which is preliminary data.</text>
</comment>
<dbReference type="PROSITE" id="PS51782">
    <property type="entry name" value="LYSM"/>
    <property type="match status" value="1"/>
</dbReference>
<feature type="domain" description="LysM" evidence="2">
    <location>
        <begin position="21"/>
        <end position="66"/>
    </location>
</feature>
<proteinExistence type="predicted"/>
<name>A0AA39NEY8_ARMTA</name>
<evidence type="ECO:0000313" key="4">
    <source>
        <dbReference type="Proteomes" id="UP001175211"/>
    </source>
</evidence>
<protein>
    <recommendedName>
        <fullName evidence="2">LysM domain-containing protein</fullName>
    </recommendedName>
</protein>
<dbReference type="Pfam" id="PF01476">
    <property type="entry name" value="LysM"/>
    <property type="match status" value="1"/>
</dbReference>
<reference evidence="3" key="1">
    <citation type="submission" date="2023-06" db="EMBL/GenBank/DDBJ databases">
        <authorList>
            <consortium name="Lawrence Berkeley National Laboratory"/>
            <person name="Ahrendt S."/>
            <person name="Sahu N."/>
            <person name="Indic B."/>
            <person name="Wong-Bajracharya J."/>
            <person name="Merenyi Z."/>
            <person name="Ke H.-M."/>
            <person name="Monk M."/>
            <person name="Kocsube S."/>
            <person name="Drula E."/>
            <person name="Lipzen A."/>
            <person name="Balint B."/>
            <person name="Henrissat B."/>
            <person name="Andreopoulos B."/>
            <person name="Martin F.M."/>
            <person name="Harder C.B."/>
            <person name="Rigling D."/>
            <person name="Ford K.L."/>
            <person name="Foster G.D."/>
            <person name="Pangilinan J."/>
            <person name="Papanicolaou A."/>
            <person name="Barry K."/>
            <person name="LaButti K."/>
            <person name="Viragh M."/>
            <person name="Koriabine M."/>
            <person name="Yan M."/>
            <person name="Riley R."/>
            <person name="Champramary S."/>
            <person name="Plett K.L."/>
            <person name="Tsai I.J."/>
            <person name="Slot J."/>
            <person name="Sipos G."/>
            <person name="Plett J."/>
            <person name="Nagy L.G."/>
            <person name="Grigoriev I.V."/>
        </authorList>
    </citation>
    <scope>NUCLEOTIDE SEQUENCE</scope>
    <source>
        <strain evidence="3">CCBAS 213</strain>
    </source>
</reference>
<feature type="signal peptide" evidence="1">
    <location>
        <begin position="1"/>
        <end position="17"/>
    </location>
</feature>
<sequence length="69" mass="7036">MFARALVFLAIALSVYAQCVANYTVVAGDTLTSIAARQGVTVAKILAANPQISNSNTLTVGQASHGDGI</sequence>
<dbReference type="EMBL" id="JAUEPS010000006">
    <property type="protein sequence ID" value="KAK0464402.1"/>
    <property type="molecule type" value="Genomic_DNA"/>
</dbReference>
<dbReference type="SMART" id="SM00257">
    <property type="entry name" value="LysM"/>
    <property type="match status" value="1"/>
</dbReference>
<keyword evidence="1" id="KW-0732">Signal</keyword>
<gene>
    <name evidence="3" type="ORF">EV420DRAFT_1760438</name>
</gene>
<dbReference type="RefSeq" id="XP_060335523.1">
    <property type="nucleotide sequence ID" value="XM_060480621.1"/>
</dbReference>
<evidence type="ECO:0000256" key="1">
    <source>
        <dbReference type="SAM" id="SignalP"/>
    </source>
</evidence>